<feature type="transmembrane region" description="Helical" evidence="6">
    <location>
        <begin position="165"/>
        <end position="186"/>
    </location>
</feature>
<keyword evidence="3" id="KW-0201">Cytochrome c-type biogenesis</keyword>
<comment type="subcellular location">
    <subcellularLocation>
        <location evidence="1">Membrane</location>
        <topology evidence="1">Multi-pass membrane protein</topology>
    </subcellularLocation>
</comment>
<dbReference type="EMBL" id="CAEZSO010000094">
    <property type="protein sequence ID" value="CAB4543745.1"/>
    <property type="molecule type" value="Genomic_DNA"/>
</dbReference>
<accession>A0A6J6BY71</accession>
<evidence type="ECO:0000256" key="3">
    <source>
        <dbReference type="ARBA" id="ARBA00022748"/>
    </source>
</evidence>
<reference evidence="8" key="1">
    <citation type="submission" date="2020-05" db="EMBL/GenBank/DDBJ databases">
        <authorList>
            <person name="Chiriac C."/>
            <person name="Salcher M."/>
            <person name="Ghai R."/>
            <person name="Kavagutti S V."/>
        </authorList>
    </citation>
    <scope>NUCLEOTIDE SEQUENCE</scope>
</reference>
<dbReference type="InterPro" id="IPR023494">
    <property type="entry name" value="Cyt_c_bgen_Ccs1/CcsB/ResB"/>
</dbReference>
<keyword evidence="2 6" id="KW-0812">Transmembrane</keyword>
<gene>
    <name evidence="8" type="ORF">UFOPK1446_00554</name>
</gene>
<evidence type="ECO:0000259" key="7">
    <source>
        <dbReference type="Pfam" id="PF05140"/>
    </source>
</evidence>
<evidence type="ECO:0000256" key="1">
    <source>
        <dbReference type="ARBA" id="ARBA00004141"/>
    </source>
</evidence>
<dbReference type="InterPro" id="IPR007816">
    <property type="entry name" value="ResB-like_domain"/>
</dbReference>
<dbReference type="GO" id="GO:0017004">
    <property type="term" value="P:cytochrome complex assembly"/>
    <property type="evidence" value="ECO:0007669"/>
    <property type="project" value="UniProtKB-KW"/>
</dbReference>
<dbReference type="Pfam" id="PF05140">
    <property type="entry name" value="ResB"/>
    <property type="match status" value="1"/>
</dbReference>
<keyword evidence="4 6" id="KW-1133">Transmembrane helix</keyword>
<name>A0A6J6BY71_9ZZZZ</name>
<feature type="transmembrane region" description="Helical" evidence="6">
    <location>
        <begin position="74"/>
        <end position="94"/>
    </location>
</feature>
<dbReference type="AlphaFoldDB" id="A0A6J6BY71"/>
<feature type="domain" description="ResB-like" evidence="7">
    <location>
        <begin position="17"/>
        <end position="484"/>
    </location>
</feature>
<evidence type="ECO:0000256" key="6">
    <source>
        <dbReference type="SAM" id="Phobius"/>
    </source>
</evidence>
<evidence type="ECO:0000256" key="5">
    <source>
        <dbReference type="ARBA" id="ARBA00023136"/>
    </source>
</evidence>
<dbReference type="GO" id="GO:0016020">
    <property type="term" value="C:membrane"/>
    <property type="evidence" value="ECO:0007669"/>
    <property type="project" value="UniProtKB-SubCell"/>
</dbReference>
<dbReference type="PANTHER" id="PTHR31566">
    <property type="entry name" value="CYTOCHROME C BIOGENESIS PROTEIN CCS1, CHLOROPLASTIC"/>
    <property type="match status" value="1"/>
</dbReference>
<evidence type="ECO:0000256" key="2">
    <source>
        <dbReference type="ARBA" id="ARBA00022692"/>
    </source>
</evidence>
<protein>
    <submittedName>
        <fullName evidence="8">Unannotated protein</fullName>
    </submittedName>
</protein>
<evidence type="ECO:0000256" key="4">
    <source>
        <dbReference type="ARBA" id="ARBA00022989"/>
    </source>
</evidence>
<feature type="transmembrane region" description="Helical" evidence="6">
    <location>
        <begin position="430"/>
        <end position="447"/>
    </location>
</feature>
<keyword evidence="5 6" id="KW-0472">Membrane</keyword>
<evidence type="ECO:0000313" key="8">
    <source>
        <dbReference type="EMBL" id="CAB4543745.1"/>
    </source>
</evidence>
<sequence length="500" mass="54511">MGIVGWLRWGWRQLTSMRVALILLFLLALASIPGSLFPQRGINPTKVQQYLALHPGSGPILDRLGFFDVYASPWFAAVYLLLFVSLIGCVLPRLRAHWKALRALPPAAPSRLEKLPAHQSALVTSTPAQVLEQAAEELGKRGFRVRREDDFVSAEKGYLHETGNLIFHAALVVILIGVATGSLYGYRGNVLVRENQGFSNTLTQYDSFKPGRLFVPEKLTPFSFNLRNFSVSFETQGNQRGAPREFYADVDYQATPATQSQPVRIEVNKPLEINGSKVFLVGWGYAPRVTVRDGKGNVVLKDSVAFLPQDGNFTSSGVIKSPDAKPRQLGIQAIFLPTTSVDPERGPISQFPAAVTPGLFMSAWVGDLGLNTGAPQSIYKLDTSKMKKLGIEALAPGQTWKIPNGAGTITFDGVSQFATFSIAHDPGTPVALIAAIVSIAGLVMSLFTRRRRIWVRTTSDEQGRTVVAVAGLARTENTEIESDVEAVITSVVNREEKGHA</sequence>
<proteinExistence type="predicted"/>
<dbReference type="PANTHER" id="PTHR31566:SF0">
    <property type="entry name" value="CYTOCHROME C BIOGENESIS PROTEIN CCS1, CHLOROPLASTIC"/>
    <property type="match status" value="1"/>
</dbReference>
<organism evidence="8">
    <name type="scientific">freshwater metagenome</name>
    <dbReference type="NCBI Taxonomy" id="449393"/>
    <lineage>
        <taxon>unclassified sequences</taxon>
        <taxon>metagenomes</taxon>
        <taxon>ecological metagenomes</taxon>
    </lineage>
</organism>